<feature type="signal peptide" evidence="1">
    <location>
        <begin position="1"/>
        <end position="20"/>
    </location>
</feature>
<dbReference type="RefSeq" id="WP_104411064.1">
    <property type="nucleotide sequence ID" value="NZ_CP014038.2"/>
</dbReference>
<reference evidence="2" key="1">
    <citation type="submission" date="2018-01" db="EMBL/GenBank/DDBJ databases">
        <title>FDA dAtabase for Regulatory Grade micrObial Sequences (FDA-ARGOS): Supporting development and validation of Infectious Disease Dx tests.</title>
        <authorList>
            <person name="Hoffmann M."/>
            <person name="Allard M."/>
            <person name="Evans P."/>
            <person name="Brown E."/>
            <person name="Tallon L."/>
            <person name="Sadzewicz L."/>
            <person name="Sengamalay N."/>
            <person name="Ott S."/>
            <person name="Godinez A."/>
            <person name="Nagaraj S."/>
            <person name="Vyas G."/>
            <person name="Aluvathingal J."/>
            <person name="Nadendla S."/>
            <person name="Geyer C."/>
            <person name="Sichtig H."/>
        </authorList>
    </citation>
    <scope>NUCLEOTIDE SEQUENCE</scope>
    <source>
        <strain evidence="2">FDAARGOS_107</strain>
    </source>
</reference>
<dbReference type="Gene3D" id="2.60.40.2040">
    <property type="entry name" value="CFA/I fimbrial subunit E, pilin domain"/>
    <property type="match status" value="1"/>
</dbReference>
<evidence type="ECO:0008006" key="4">
    <source>
        <dbReference type="Google" id="ProtNLM"/>
    </source>
</evidence>
<protein>
    <recommendedName>
        <fullName evidence="4">Fimbrial protein</fullName>
    </recommendedName>
</protein>
<dbReference type="Gene3D" id="2.60.40.2520">
    <property type="entry name" value="CFA/I fimbrial subunit E, adhesin domain"/>
    <property type="match status" value="1"/>
</dbReference>
<keyword evidence="1" id="KW-0732">Signal</keyword>
<evidence type="ECO:0000256" key="1">
    <source>
        <dbReference type="SAM" id="SignalP"/>
    </source>
</evidence>
<organism evidence="2 3">
    <name type="scientific">Vibrio harveyi</name>
    <name type="common">Beneckea harveyi</name>
    <dbReference type="NCBI Taxonomy" id="669"/>
    <lineage>
        <taxon>Bacteria</taxon>
        <taxon>Pseudomonadati</taxon>
        <taxon>Pseudomonadota</taxon>
        <taxon>Gammaproteobacteria</taxon>
        <taxon>Vibrionales</taxon>
        <taxon>Vibrionaceae</taxon>
        <taxon>Vibrio</taxon>
    </lineage>
</organism>
<evidence type="ECO:0000313" key="3">
    <source>
        <dbReference type="Proteomes" id="UP000067422"/>
    </source>
</evidence>
<accession>A0ABM5XT56</accession>
<dbReference type="InterPro" id="IPR043037">
    <property type="entry name" value="CfaE_adhesin"/>
</dbReference>
<dbReference type="EMBL" id="CP014038">
    <property type="protein sequence ID" value="AMF96244.2"/>
    <property type="molecule type" value="Genomic_DNA"/>
</dbReference>
<gene>
    <name evidence="2" type="ORF">AL538_00150</name>
</gene>
<feature type="chain" id="PRO_5045153646" description="Fimbrial protein" evidence="1">
    <location>
        <begin position="21"/>
        <end position="333"/>
    </location>
</feature>
<sequence length="333" mass="36837">MKFMVRVFCIFIALNNSALANWGDDVIINRSDSMDISNIKPMIIKDLYWVSDHGIHTYFTCLSPDVCPINQGKWGAIGKTPVNVTFRSYQGLVRHLTLMGGHYSYGCSSKTAYLNSPTGCNSNGVYLVFDLSENEISKLEFGSVWKMDELALNICKWNISCEGFGKVIINITINMTDKNNAQIYIPSSGSSTANVNLKLETYNSQYLKGEQSIGICVYDGHDSTRGSLFDMSMTGTINSKNEFAIVHDNGDEIPIDMFVTFPDGGGNIIRPSRSFSYSTKGHDSVAMGLPGVDTPVYCIPMDINFKVSPFLKNNKSSGVYNGSFNLKFNATLY</sequence>
<evidence type="ECO:0000313" key="2">
    <source>
        <dbReference type="EMBL" id="AMF96244.2"/>
    </source>
</evidence>
<proteinExistence type="predicted"/>
<dbReference type="Proteomes" id="UP000067422">
    <property type="component" value="Chromosome 1"/>
</dbReference>
<dbReference type="InterPro" id="IPR010888">
    <property type="entry name" value="CblD"/>
</dbReference>
<name>A0ABM5XT56_VIBHA</name>
<keyword evidence="3" id="KW-1185">Reference proteome</keyword>
<dbReference type="Pfam" id="PF07434">
    <property type="entry name" value="CblD"/>
    <property type="match status" value="1"/>
</dbReference>